<keyword evidence="10" id="KW-0325">Glycoprotein</keyword>
<feature type="transmembrane region" description="Helical" evidence="15">
    <location>
        <begin position="663"/>
        <end position="689"/>
    </location>
</feature>
<dbReference type="Pfam" id="PF13637">
    <property type="entry name" value="Ank_4"/>
    <property type="match status" value="1"/>
</dbReference>
<evidence type="ECO:0000256" key="11">
    <source>
        <dbReference type="ARBA" id="ARBA00023303"/>
    </source>
</evidence>
<feature type="transmembrane region" description="Helical" evidence="15">
    <location>
        <begin position="607"/>
        <end position="626"/>
    </location>
</feature>
<dbReference type="EMBL" id="JARAKH010000001">
    <property type="protein sequence ID" value="KAK8407429.1"/>
    <property type="molecule type" value="Genomic_DNA"/>
</dbReference>
<organism evidence="17 18">
    <name type="scientific">Scylla paramamosain</name>
    <name type="common">Mud crab</name>
    <dbReference type="NCBI Taxonomy" id="85552"/>
    <lineage>
        <taxon>Eukaryota</taxon>
        <taxon>Metazoa</taxon>
        <taxon>Ecdysozoa</taxon>
        <taxon>Arthropoda</taxon>
        <taxon>Crustacea</taxon>
        <taxon>Multicrustacea</taxon>
        <taxon>Malacostraca</taxon>
        <taxon>Eumalacostraca</taxon>
        <taxon>Eucarida</taxon>
        <taxon>Decapoda</taxon>
        <taxon>Pleocyemata</taxon>
        <taxon>Brachyura</taxon>
        <taxon>Eubrachyura</taxon>
        <taxon>Portunoidea</taxon>
        <taxon>Portunidae</taxon>
        <taxon>Portuninae</taxon>
        <taxon>Scylla</taxon>
    </lineage>
</organism>
<feature type="domain" description="Ion transport" evidence="16">
    <location>
        <begin position="507"/>
        <end position="699"/>
    </location>
</feature>
<name>A0AAW0V520_SCYPA</name>
<evidence type="ECO:0000313" key="18">
    <source>
        <dbReference type="Proteomes" id="UP001487740"/>
    </source>
</evidence>
<comment type="caution">
    <text evidence="17">The sequence shown here is derived from an EMBL/GenBank/DDBJ whole genome shotgun (WGS) entry which is preliminary data.</text>
</comment>
<accession>A0AAW0V520</accession>
<evidence type="ECO:0000256" key="7">
    <source>
        <dbReference type="ARBA" id="ARBA00023043"/>
    </source>
</evidence>
<evidence type="ECO:0000256" key="8">
    <source>
        <dbReference type="ARBA" id="ARBA00023065"/>
    </source>
</evidence>
<keyword evidence="9 15" id="KW-0472">Membrane</keyword>
<evidence type="ECO:0000256" key="10">
    <source>
        <dbReference type="ARBA" id="ARBA00023180"/>
    </source>
</evidence>
<dbReference type="PANTHER" id="PTHR47143">
    <property type="entry name" value="TRANSIENT RECEPTOR POTENTIAL CATION CHANNEL PROTEIN PAINLESS"/>
    <property type="match status" value="1"/>
</dbReference>
<evidence type="ECO:0000256" key="13">
    <source>
        <dbReference type="SAM" id="Coils"/>
    </source>
</evidence>
<dbReference type="InterPro" id="IPR002110">
    <property type="entry name" value="Ankyrin_rpt"/>
</dbReference>
<dbReference type="PANTHER" id="PTHR47143:SF1">
    <property type="entry name" value="ION_TRANS DOMAIN-CONTAINING PROTEIN"/>
    <property type="match status" value="1"/>
</dbReference>
<feature type="transmembrane region" description="Helical" evidence="15">
    <location>
        <begin position="529"/>
        <end position="550"/>
    </location>
</feature>
<keyword evidence="13" id="KW-0175">Coiled coil</keyword>
<dbReference type="PROSITE" id="PS50297">
    <property type="entry name" value="ANK_REP_REGION"/>
    <property type="match status" value="2"/>
</dbReference>
<evidence type="ECO:0000256" key="15">
    <source>
        <dbReference type="SAM" id="Phobius"/>
    </source>
</evidence>
<evidence type="ECO:0000256" key="4">
    <source>
        <dbReference type="ARBA" id="ARBA00022692"/>
    </source>
</evidence>
<dbReference type="Pfam" id="PF12796">
    <property type="entry name" value="Ank_2"/>
    <property type="match status" value="1"/>
</dbReference>
<feature type="compositionally biased region" description="Polar residues" evidence="14">
    <location>
        <begin position="1"/>
        <end position="19"/>
    </location>
</feature>
<gene>
    <name evidence="17" type="ORF">O3P69_002158</name>
</gene>
<dbReference type="GO" id="GO:0005216">
    <property type="term" value="F:monoatomic ion channel activity"/>
    <property type="evidence" value="ECO:0007669"/>
    <property type="project" value="InterPro"/>
</dbReference>
<evidence type="ECO:0000313" key="17">
    <source>
        <dbReference type="EMBL" id="KAK8407429.1"/>
    </source>
</evidence>
<keyword evidence="7 12" id="KW-0040">ANK repeat</keyword>
<keyword evidence="5" id="KW-0677">Repeat</keyword>
<sequence length="960" mass="105758">MQTRQQLFRTISVDESNPGTPRLRGPKPDSKFLAVVNALKARDVAEVRQLLRRGHPVNQSEPAMGNKTLLISAAEYGFVDGVVELLNAGANANTADAAGATPLHMAAGGGHLPTLRVLISHGAHVNTLDTHCSTPLHYAARADSQEPNSSCLVEALLAAGARCGLRDREGQLPLHKAAAAGSASVVRVLAREPYKATVNLKDNEGRTPLHCAVQGGRSLEVVETLLHLESIINAKDKQGHTPLHLAAKRQVNYVDEDFDGACLELLLAHGASVATTNNEGLNALSLALRRTMWWGRPASRDHILDAVRQLVFKGSCVQDGFAMWRMVESFPSLVPIALNRSFSANTSARDSPHLRLDFDFNPLLVSAQLLRQTQRQSPLLPQTDLPKALLQENEVSMLHYIMKAGRKRLLLHPLCHSFLHLKWYKVRKYFLANVVFYLLFVLSLTAFLLCCPNCPKDEAPGNDTASAAANAAASAGANATANSTAATGASCRQEGSEAGLLGLAWWCLVIFSGLLNLREIIQVSQNPVLYIFNVGNILDATLVFCVPLLLLLTSDKSNCCLNVDQQQVGAVSVVLAWVRFMLFTGQFPSCGVYIVMFSTVARNVFKFLAMYVFILLACALGFHVLLRPFKTFENPYISFVTSLVMMTGELDYTDTFLDRTYKVLSIAMLVGFMLFVYIILSNLLVGLAVSDMYAIQQRSELLRLTRHVELMVQVENLFRSRLVPNALQRLLLRSITVIDAEQRPTVSVYPNSSRGLVDSLFLFLSRTLGGRRLLIKIFEMFISGFIEPELEPSLPPQLITSVLDVALREHELDKRERLLHLRSLQLCVANQRPGPSPSAPSSHVVAARASSVRPAALAGRASWRWTLMSETDGDDDPPDFLHPVSATQPPCNPLWPTPSRAMLPDPNVRLEEIKILLMQMQTRMDELSRQVQEQATHSSHRNLDIPTAAQSLETVNEVIV</sequence>
<evidence type="ECO:0000259" key="16">
    <source>
        <dbReference type="Pfam" id="PF00520"/>
    </source>
</evidence>
<dbReference type="InterPro" id="IPR005821">
    <property type="entry name" value="Ion_trans_dom"/>
</dbReference>
<evidence type="ECO:0000256" key="2">
    <source>
        <dbReference type="ARBA" id="ARBA00022448"/>
    </source>
</evidence>
<dbReference type="SMART" id="SM00248">
    <property type="entry name" value="ANK"/>
    <property type="match status" value="6"/>
</dbReference>
<keyword evidence="8" id="KW-0406">Ion transport</keyword>
<proteinExistence type="predicted"/>
<feature type="transmembrane region" description="Helical" evidence="15">
    <location>
        <begin position="429"/>
        <end position="449"/>
    </location>
</feature>
<keyword evidence="11" id="KW-0407">Ion channel</keyword>
<evidence type="ECO:0000256" key="6">
    <source>
        <dbReference type="ARBA" id="ARBA00022989"/>
    </source>
</evidence>
<dbReference type="AlphaFoldDB" id="A0AAW0V520"/>
<dbReference type="Proteomes" id="UP001487740">
    <property type="component" value="Unassembled WGS sequence"/>
</dbReference>
<keyword evidence="4 15" id="KW-0812">Transmembrane</keyword>
<evidence type="ECO:0000256" key="9">
    <source>
        <dbReference type="ARBA" id="ARBA00023136"/>
    </source>
</evidence>
<keyword evidence="3" id="KW-0716">Sensory transduction</keyword>
<dbReference type="PROSITE" id="PS50088">
    <property type="entry name" value="ANK_REPEAT"/>
    <property type="match status" value="4"/>
</dbReference>
<feature type="repeat" description="ANK" evidence="12">
    <location>
        <begin position="238"/>
        <end position="278"/>
    </location>
</feature>
<feature type="coiled-coil region" evidence="13">
    <location>
        <begin position="910"/>
        <end position="937"/>
    </location>
</feature>
<dbReference type="InterPro" id="IPR052076">
    <property type="entry name" value="TRP_cation_channel"/>
</dbReference>
<evidence type="ECO:0000256" key="3">
    <source>
        <dbReference type="ARBA" id="ARBA00022606"/>
    </source>
</evidence>
<protein>
    <recommendedName>
        <fullName evidence="16">Ion transport domain-containing protein</fullName>
    </recommendedName>
</protein>
<feature type="repeat" description="ANK" evidence="12">
    <location>
        <begin position="98"/>
        <end position="130"/>
    </location>
</feature>
<evidence type="ECO:0000256" key="1">
    <source>
        <dbReference type="ARBA" id="ARBA00004141"/>
    </source>
</evidence>
<keyword evidence="18" id="KW-1185">Reference proteome</keyword>
<keyword evidence="6 15" id="KW-1133">Transmembrane helix</keyword>
<feature type="repeat" description="ANK" evidence="12">
    <location>
        <begin position="131"/>
        <end position="168"/>
    </location>
</feature>
<dbReference type="SUPFAM" id="SSF48403">
    <property type="entry name" value="Ankyrin repeat"/>
    <property type="match status" value="1"/>
</dbReference>
<evidence type="ECO:0000256" key="5">
    <source>
        <dbReference type="ARBA" id="ARBA00022737"/>
    </source>
</evidence>
<dbReference type="Gene3D" id="1.25.40.20">
    <property type="entry name" value="Ankyrin repeat-containing domain"/>
    <property type="match status" value="2"/>
</dbReference>
<reference evidence="17 18" key="1">
    <citation type="submission" date="2023-03" db="EMBL/GenBank/DDBJ databases">
        <title>High-quality genome of Scylla paramamosain provides insights in environmental adaptation.</title>
        <authorList>
            <person name="Zhang L."/>
        </authorList>
    </citation>
    <scope>NUCLEOTIDE SEQUENCE [LARGE SCALE GENOMIC DNA]</scope>
    <source>
        <strain evidence="17">LZ_2023a</strain>
        <tissue evidence="17">Muscle</tissue>
    </source>
</reference>
<feature type="transmembrane region" description="Helical" evidence="15">
    <location>
        <begin position="498"/>
        <end position="517"/>
    </location>
</feature>
<dbReference type="InterPro" id="IPR036770">
    <property type="entry name" value="Ankyrin_rpt-contain_sf"/>
</dbReference>
<dbReference type="GO" id="GO:0034703">
    <property type="term" value="C:cation channel complex"/>
    <property type="evidence" value="ECO:0007669"/>
    <property type="project" value="UniProtKB-ARBA"/>
</dbReference>
<evidence type="ECO:0000256" key="12">
    <source>
        <dbReference type="PROSITE-ProRule" id="PRU00023"/>
    </source>
</evidence>
<feature type="repeat" description="ANK" evidence="12">
    <location>
        <begin position="204"/>
        <end position="237"/>
    </location>
</feature>
<keyword evidence="2" id="KW-0813">Transport</keyword>
<evidence type="ECO:0000256" key="14">
    <source>
        <dbReference type="SAM" id="MobiDB-lite"/>
    </source>
</evidence>
<feature type="transmembrane region" description="Helical" evidence="15">
    <location>
        <begin position="570"/>
        <end position="595"/>
    </location>
</feature>
<dbReference type="Pfam" id="PF00023">
    <property type="entry name" value="Ank"/>
    <property type="match status" value="1"/>
</dbReference>
<feature type="region of interest" description="Disordered" evidence="14">
    <location>
        <begin position="1"/>
        <end position="27"/>
    </location>
</feature>
<dbReference type="Pfam" id="PF00520">
    <property type="entry name" value="Ion_trans"/>
    <property type="match status" value="1"/>
</dbReference>
<comment type="subcellular location">
    <subcellularLocation>
        <location evidence="1">Membrane</location>
        <topology evidence="1">Multi-pass membrane protein</topology>
    </subcellularLocation>
</comment>